<dbReference type="PANTHER" id="PTHR11908:SF157">
    <property type="entry name" value="XANTHINE DEHYDROGENASE SUBUNIT D-RELATED"/>
    <property type="match status" value="1"/>
</dbReference>
<organism evidence="6">
    <name type="scientific">bioreactor metagenome</name>
    <dbReference type="NCBI Taxonomy" id="1076179"/>
    <lineage>
        <taxon>unclassified sequences</taxon>
        <taxon>metagenomes</taxon>
        <taxon>ecological metagenomes</taxon>
    </lineage>
</organism>
<reference evidence="6" key="1">
    <citation type="submission" date="2019-08" db="EMBL/GenBank/DDBJ databases">
        <authorList>
            <person name="Kucharzyk K."/>
            <person name="Murdoch R.W."/>
            <person name="Higgins S."/>
            <person name="Loffler F."/>
        </authorList>
    </citation>
    <scope>NUCLEOTIDE SEQUENCE</scope>
</reference>
<dbReference type="InterPro" id="IPR037165">
    <property type="entry name" value="AldOxase/xan_DH_Mopterin-bd_sf"/>
</dbReference>
<evidence type="ECO:0000259" key="5">
    <source>
        <dbReference type="PROSITE" id="PS51085"/>
    </source>
</evidence>
<protein>
    <recommendedName>
        <fullName evidence="5">2Fe-2S ferredoxin-type domain-containing protein</fullName>
    </recommendedName>
</protein>
<dbReference type="PROSITE" id="PS00197">
    <property type="entry name" value="2FE2S_FER_1"/>
    <property type="match status" value="1"/>
</dbReference>
<dbReference type="InterPro" id="IPR016208">
    <property type="entry name" value="Ald_Oxase/xanthine_DH-like"/>
</dbReference>
<sequence length="854" mass="92644">MYAFSVNGKPVQFEGEDKKLLRFLRENLNLTGTKDGCSEGACGTCTVLVDGVKMKACAIPLSRLEGKAVTTIEGLSEREQAVYAHCFAEAGAVQCGYCTPGMIISAKSLLDKNPDPSLEDVKKAIKGNICRCTGYKKIEEAILMAATYFRENLSVPDHQEEPRLDKRYQRVDAKIKALGKGLYTDDFRISGLLHAKAVRSAHPRARVLCIDSSEAEKHPDFVCILTSKDVPHNIIGHIKQDWPVFIPVGEITRYTGDAICLVVGKDPETLEKLASLVTVSYEVLSPVLTMQEALKDDAPHLHEGGNVLSAEHIKRGDVDAAIKKAKHVITRTYTTPYTEHAFMEPECAVALPEGKDGVLVHTSGQSIYDEQHEISHMLQLPPEKVHCHSMLVGGGFGGKEDMSVQHHAALAAWILKQPVKVKLSRQESLTVHPKRHPMEMKLTTACDEQGRITAMRAIIDANTGAYASLGGPVLQRACTHASGPYNFQNFEVYGRAIYTNLVPAGAFRGFGVTQSCFAVEANLNLLADELGMDYYEIRRLNALKPGDTMPNGQIAGEDTGIVECLEAVKEAYYSSPRAGIACGFKNSGLGVGFPDTGRCILSVEQGKVHIRTSAACMGQGVATVCTQMLGQTCSLGADQIIVEDPDTRRTPDSGTSTASRQSVFTGEAVRRAALKLKDALQTNALSDLEGQEFSGEYTSITDPINSKKEHPVSHVAYSFSAQVVILDEQGRMEKVVAACDVGQVVNHQALTGQIEGGVVMGLGFGLTEDFPIKDGQLDVKYGTLGLLRATDVPPLEVKLVEGPGKHSIAYGVKGVGELTTIPTAPACQNAYYRYDGKFRTSLPLEETPYRKKKQ</sequence>
<dbReference type="PANTHER" id="PTHR11908">
    <property type="entry name" value="XANTHINE DEHYDROGENASE"/>
    <property type="match status" value="1"/>
</dbReference>
<dbReference type="CDD" id="cd00207">
    <property type="entry name" value="fer2"/>
    <property type="match status" value="1"/>
</dbReference>
<dbReference type="InterPro" id="IPR036856">
    <property type="entry name" value="Ald_Oxase/Xan_DH_a/b_sf"/>
</dbReference>
<dbReference type="Pfam" id="PF01799">
    <property type="entry name" value="Fer2_2"/>
    <property type="match status" value="1"/>
</dbReference>
<evidence type="ECO:0000256" key="1">
    <source>
        <dbReference type="ARBA" id="ARBA00006849"/>
    </source>
</evidence>
<dbReference type="GO" id="GO:0005506">
    <property type="term" value="F:iron ion binding"/>
    <property type="evidence" value="ECO:0007669"/>
    <property type="project" value="InterPro"/>
</dbReference>
<dbReference type="AlphaFoldDB" id="A0A644WCU1"/>
<dbReference type="Gene3D" id="3.90.1170.50">
    <property type="entry name" value="Aldehyde oxidase/xanthine dehydrogenase, a/b hammerhead"/>
    <property type="match status" value="1"/>
</dbReference>
<dbReference type="InterPro" id="IPR000674">
    <property type="entry name" value="Ald_Oxase/Xan_DH_a/b"/>
</dbReference>
<dbReference type="InterPro" id="IPR006058">
    <property type="entry name" value="2Fe2S_fd_BS"/>
</dbReference>
<dbReference type="SUPFAM" id="SSF54292">
    <property type="entry name" value="2Fe-2S ferredoxin-like"/>
    <property type="match status" value="1"/>
</dbReference>
<dbReference type="InterPro" id="IPR036884">
    <property type="entry name" value="2Fe-2S-bd_dom_sf"/>
</dbReference>
<dbReference type="GO" id="GO:0051537">
    <property type="term" value="F:2 iron, 2 sulfur cluster binding"/>
    <property type="evidence" value="ECO:0007669"/>
    <property type="project" value="InterPro"/>
</dbReference>
<evidence type="ECO:0000313" key="6">
    <source>
        <dbReference type="EMBL" id="MPM01620.1"/>
    </source>
</evidence>
<dbReference type="Gene3D" id="1.10.150.120">
    <property type="entry name" value="[2Fe-2S]-binding domain"/>
    <property type="match status" value="1"/>
</dbReference>
<proteinExistence type="inferred from homology"/>
<dbReference type="SMART" id="SM01008">
    <property type="entry name" value="Ald_Xan_dh_C"/>
    <property type="match status" value="1"/>
</dbReference>
<evidence type="ECO:0000256" key="4">
    <source>
        <dbReference type="ARBA" id="ARBA00023004"/>
    </source>
</evidence>
<dbReference type="InterPro" id="IPR012675">
    <property type="entry name" value="Beta-grasp_dom_sf"/>
</dbReference>
<keyword evidence="4" id="KW-0408">Iron</keyword>
<dbReference type="Pfam" id="PF20256">
    <property type="entry name" value="MoCoBD_2"/>
    <property type="match status" value="1"/>
</dbReference>
<evidence type="ECO:0000256" key="3">
    <source>
        <dbReference type="ARBA" id="ARBA00023002"/>
    </source>
</evidence>
<comment type="similarity">
    <text evidence="1">Belongs to the xanthine dehydrogenase family.</text>
</comment>
<dbReference type="SUPFAM" id="SSF54665">
    <property type="entry name" value="CO dehydrogenase molybdoprotein N-domain-like"/>
    <property type="match status" value="1"/>
</dbReference>
<dbReference type="InterPro" id="IPR001041">
    <property type="entry name" value="2Fe-2S_ferredoxin-type"/>
</dbReference>
<comment type="caution">
    <text evidence="6">The sequence shown here is derived from an EMBL/GenBank/DDBJ whole genome shotgun (WGS) entry which is preliminary data.</text>
</comment>
<dbReference type="Pfam" id="PF02738">
    <property type="entry name" value="MoCoBD_1"/>
    <property type="match status" value="1"/>
</dbReference>
<dbReference type="InterPro" id="IPR008274">
    <property type="entry name" value="AldOxase/xan_DH_MoCoBD1"/>
</dbReference>
<evidence type="ECO:0000256" key="2">
    <source>
        <dbReference type="ARBA" id="ARBA00022723"/>
    </source>
</evidence>
<accession>A0A644WCU1</accession>
<dbReference type="SUPFAM" id="SSF56003">
    <property type="entry name" value="Molybdenum cofactor-binding domain"/>
    <property type="match status" value="1"/>
</dbReference>
<name>A0A644WCU1_9ZZZZ</name>
<dbReference type="Gene3D" id="3.10.20.30">
    <property type="match status" value="1"/>
</dbReference>
<dbReference type="InterPro" id="IPR017697">
    <property type="entry name" value="Xdh"/>
</dbReference>
<feature type="domain" description="2Fe-2S ferredoxin-type" evidence="5">
    <location>
        <begin position="1"/>
        <end position="75"/>
    </location>
</feature>
<dbReference type="Pfam" id="PF00111">
    <property type="entry name" value="Fer2"/>
    <property type="match status" value="1"/>
</dbReference>
<dbReference type="InterPro" id="IPR046867">
    <property type="entry name" value="AldOxase/xan_DH_MoCoBD2"/>
</dbReference>
<dbReference type="NCBIfam" id="TIGR03311">
    <property type="entry name" value="Se_dep_XDH"/>
    <property type="match status" value="1"/>
</dbReference>
<dbReference type="SUPFAM" id="SSF47741">
    <property type="entry name" value="CO dehydrogenase ISP C-domain like"/>
    <property type="match status" value="1"/>
</dbReference>
<dbReference type="Pfam" id="PF01315">
    <property type="entry name" value="Ald_Xan_dh_C"/>
    <property type="match status" value="1"/>
</dbReference>
<gene>
    <name evidence="6" type="ORF">SDC9_47860</name>
</gene>
<dbReference type="PROSITE" id="PS51085">
    <property type="entry name" value="2FE2S_FER_2"/>
    <property type="match status" value="1"/>
</dbReference>
<keyword evidence="2" id="KW-0479">Metal-binding</keyword>
<dbReference type="Gene3D" id="3.30.365.10">
    <property type="entry name" value="Aldehyde oxidase/xanthine dehydrogenase, molybdopterin binding domain"/>
    <property type="match status" value="5"/>
</dbReference>
<keyword evidence="3" id="KW-0560">Oxidoreductase</keyword>
<dbReference type="EMBL" id="VSSQ01000810">
    <property type="protein sequence ID" value="MPM01620.1"/>
    <property type="molecule type" value="Genomic_DNA"/>
</dbReference>
<dbReference type="InterPro" id="IPR036010">
    <property type="entry name" value="2Fe-2S_ferredoxin-like_sf"/>
</dbReference>
<dbReference type="GO" id="GO:0016491">
    <property type="term" value="F:oxidoreductase activity"/>
    <property type="evidence" value="ECO:0007669"/>
    <property type="project" value="UniProtKB-KW"/>
</dbReference>
<dbReference type="InterPro" id="IPR002888">
    <property type="entry name" value="2Fe-2S-bd"/>
</dbReference>